<comment type="catalytic activity">
    <reaction evidence="7">
        <text>a medium-chain fatty acyl-CoA + H2O = a medium-chain fatty acid + CoA + H(+)</text>
        <dbReference type="Rhea" id="RHEA:68184"/>
        <dbReference type="ChEBI" id="CHEBI:15377"/>
        <dbReference type="ChEBI" id="CHEBI:15378"/>
        <dbReference type="ChEBI" id="CHEBI:57287"/>
        <dbReference type="ChEBI" id="CHEBI:59558"/>
        <dbReference type="ChEBI" id="CHEBI:90546"/>
    </reaction>
</comment>
<dbReference type="PANTHER" id="PTHR43240">
    <property type="entry name" value="1,4-DIHYDROXY-2-NAPHTHOYL-COA THIOESTERASE 1"/>
    <property type="match status" value="1"/>
</dbReference>
<gene>
    <name evidence="9" type="ORF">SAMN05421790_10311</name>
</gene>
<evidence type="ECO:0000256" key="3">
    <source>
        <dbReference type="ARBA" id="ARBA00036002"/>
    </source>
</evidence>
<evidence type="ECO:0000256" key="2">
    <source>
        <dbReference type="ARBA" id="ARBA00035880"/>
    </source>
</evidence>
<dbReference type="SUPFAM" id="SSF54637">
    <property type="entry name" value="Thioesterase/thiol ester dehydrase-isomerase"/>
    <property type="match status" value="1"/>
</dbReference>
<dbReference type="GO" id="GO:0047617">
    <property type="term" value="F:fatty acyl-CoA hydrolase activity"/>
    <property type="evidence" value="ECO:0007669"/>
    <property type="project" value="UniProtKB-EC"/>
</dbReference>
<dbReference type="NCBIfam" id="TIGR00369">
    <property type="entry name" value="unchar_dom_1"/>
    <property type="match status" value="1"/>
</dbReference>
<evidence type="ECO:0000256" key="6">
    <source>
        <dbReference type="ARBA" id="ARBA00040062"/>
    </source>
</evidence>
<dbReference type="EC" id="3.1.2.20" evidence="5"/>
<organism evidence="9 10">
    <name type="scientific">Kroppenstedtia eburnea</name>
    <dbReference type="NCBI Taxonomy" id="714067"/>
    <lineage>
        <taxon>Bacteria</taxon>
        <taxon>Bacillati</taxon>
        <taxon>Bacillota</taxon>
        <taxon>Bacilli</taxon>
        <taxon>Bacillales</taxon>
        <taxon>Thermoactinomycetaceae</taxon>
        <taxon>Kroppenstedtia</taxon>
    </lineage>
</organism>
<comment type="similarity">
    <text evidence="4">Belongs to the YigI thioesterase family.</text>
</comment>
<reference evidence="10" key="1">
    <citation type="submission" date="2017-01" db="EMBL/GenBank/DDBJ databases">
        <authorList>
            <person name="Varghese N."/>
            <person name="Submissions S."/>
        </authorList>
    </citation>
    <scope>NUCLEOTIDE SEQUENCE [LARGE SCALE GENOMIC DNA]</scope>
    <source>
        <strain evidence="10">DSM 45196</strain>
    </source>
</reference>
<dbReference type="Proteomes" id="UP000186795">
    <property type="component" value="Unassembled WGS sequence"/>
</dbReference>
<evidence type="ECO:0000256" key="7">
    <source>
        <dbReference type="ARBA" id="ARBA00048062"/>
    </source>
</evidence>
<dbReference type="AlphaFoldDB" id="A0A1N7KDC5"/>
<accession>A0A1N7KDC5</accession>
<evidence type="ECO:0000313" key="10">
    <source>
        <dbReference type="Proteomes" id="UP000186795"/>
    </source>
</evidence>
<evidence type="ECO:0000259" key="8">
    <source>
        <dbReference type="Pfam" id="PF03061"/>
    </source>
</evidence>
<keyword evidence="1" id="KW-0378">Hydrolase</keyword>
<dbReference type="Gene3D" id="3.10.129.10">
    <property type="entry name" value="Hotdog Thioesterase"/>
    <property type="match status" value="1"/>
</dbReference>
<keyword evidence="10" id="KW-1185">Reference proteome</keyword>
<feature type="domain" description="Thioesterase" evidence="8">
    <location>
        <begin position="72"/>
        <end position="147"/>
    </location>
</feature>
<comment type="catalytic activity">
    <reaction evidence="2">
        <text>a fatty acyl-CoA + H2O = a fatty acid + CoA + H(+)</text>
        <dbReference type="Rhea" id="RHEA:16781"/>
        <dbReference type="ChEBI" id="CHEBI:15377"/>
        <dbReference type="ChEBI" id="CHEBI:15378"/>
        <dbReference type="ChEBI" id="CHEBI:28868"/>
        <dbReference type="ChEBI" id="CHEBI:57287"/>
        <dbReference type="ChEBI" id="CHEBI:77636"/>
        <dbReference type="EC" id="3.1.2.20"/>
    </reaction>
</comment>
<dbReference type="RefSeq" id="WP_076523964.1">
    <property type="nucleotide sequence ID" value="NZ_CP048103.1"/>
</dbReference>
<dbReference type="InterPro" id="IPR003736">
    <property type="entry name" value="PAAI_dom"/>
</dbReference>
<evidence type="ECO:0000256" key="4">
    <source>
        <dbReference type="ARBA" id="ARBA00038381"/>
    </source>
</evidence>
<dbReference type="EMBL" id="FTOD01000003">
    <property type="protein sequence ID" value="SIS59581.1"/>
    <property type="molecule type" value="Genomic_DNA"/>
</dbReference>
<evidence type="ECO:0000313" key="9">
    <source>
        <dbReference type="EMBL" id="SIS59581.1"/>
    </source>
</evidence>
<dbReference type="PANTHER" id="PTHR43240:SF20">
    <property type="entry name" value="MEDIUM_LONG-CHAIN ACYL-COA THIOESTERASE YIGI"/>
    <property type="match status" value="1"/>
</dbReference>
<evidence type="ECO:0000256" key="5">
    <source>
        <dbReference type="ARBA" id="ARBA00038894"/>
    </source>
</evidence>
<comment type="catalytic activity">
    <reaction evidence="3">
        <text>a long-chain fatty acyl-CoA + H2O = a long-chain fatty acid + CoA + H(+)</text>
        <dbReference type="Rhea" id="RHEA:67680"/>
        <dbReference type="ChEBI" id="CHEBI:15377"/>
        <dbReference type="ChEBI" id="CHEBI:15378"/>
        <dbReference type="ChEBI" id="CHEBI:57287"/>
        <dbReference type="ChEBI" id="CHEBI:57560"/>
        <dbReference type="ChEBI" id="CHEBI:83139"/>
    </reaction>
</comment>
<proteinExistence type="inferred from homology"/>
<dbReference type="OrthoDB" id="2139465at2"/>
<dbReference type="CDD" id="cd03443">
    <property type="entry name" value="PaaI_thioesterase"/>
    <property type="match status" value="1"/>
</dbReference>
<dbReference type="Pfam" id="PF03061">
    <property type="entry name" value="4HBT"/>
    <property type="match status" value="1"/>
</dbReference>
<evidence type="ECO:0000256" key="1">
    <source>
        <dbReference type="ARBA" id="ARBA00022801"/>
    </source>
</evidence>
<sequence>MTLDGLLKELQDLNANELETIHKQVQALKRTRISPLAYIEEMMNFQSPGYDEQEEAYIHRMLVTDELKNRYKILHGGITATFIDTAMGSTVFQEVGQDRRSVTLDLNISFLKPAVEGWLTSQTRVIKKGRTIIVLETKVADERDRLIARAAGTFFRLS</sequence>
<dbReference type="InterPro" id="IPR029069">
    <property type="entry name" value="HotDog_dom_sf"/>
</dbReference>
<protein>
    <recommendedName>
        <fullName evidence="6">Medium/long-chain acyl-CoA thioesterase YigI</fullName>
        <ecNumber evidence="5">3.1.2.20</ecNumber>
    </recommendedName>
</protein>
<name>A0A1N7KDC5_9BACL</name>
<dbReference type="InterPro" id="IPR006683">
    <property type="entry name" value="Thioestr_dom"/>
</dbReference>